<dbReference type="EMBL" id="CCYA01000277">
    <property type="protein sequence ID" value="CEH19202.1"/>
    <property type="molecule type" value="Genomic_DNA"/>
</dbReference>
<dbReference type="AlphaFoldDB" id="A0A0N7LBF0"/>
<reference evidence="1 2" key="1">
    <citation type="submission" date="2014-09" db="EMBL/GenBank/DDBJ databases">
        <authorList>
            <person name="Magalhaes I.L.F."/>
            <person name="Oliveira U."/>
            <person name="Santos F.R."/>
            <person name="Vidigal T.H.D.A."/>
            <person name="Brescovit A.D."/>
            <person name="Santos A.J."/>
        </authorList>
    </citation>
    <scope>NUCLEOTIDE SEQUENCE [LARGE SCALE GENOMIC DNA]</scope>
</reference>
<sequence>MSTRSRAAHLQSSPKSYHPVLRYQFCRIYENNSSASVSRRGTDLPCLNPLGRSMWACNG</sequence>
<evidence type="ECO:0000313" key="2">
    <source>
        <dbReference type="Proteomes" id="UP000054845"/>
    </source>
</evidence>
<accession>A0A0N7LBF0</accession>
<keyword evidence="2" id="KW-1185">Reference proteome</keyword>
<name>A0A0N7LBF0_9BASI</name>
<evidence type="ECO:0000313" key="1">
    <source>
        <dbReference type="EMBL" id="CEH19202.1"/>
    </source>
</evidence>
<organism evidence="1 2">
    <name type="scientific">Ceraceosorus bombacis</name>
    <dbReference type="NCBI Taxonomy" id="401625"/>
    <lineage>
        <taxon>Eukaryota</taxon>
        <taxon>Fungi</taxon>
        <taxon>Dikarya</taxon>
        <taxon>Basidiomycota</taxon>
        <taxon>Ustilaginomycotina</taxon>
        <taxon>Exobasidiomycetes</taxon>
        <taxon>Ceraceosorales</taxon>
        <taxon>Ceraceosoraceae</taxon>
        <taxon>Ceraceosorus</taxon>
    </lineage>
</organism>
<dbReference type="Proteomes" id="UP000054845">
    <property type="component" value="Unassembled WGS sequence"/>
</dbReference>
<protein>
    <submittedName>
        <fullName evidence="1">Uncharacterized protein</fullName>
    </submittedName>
</protein>
<proteinExistence type="predicted"/>